<dbReference type="SUPFAM" id="SSF69255">
    <property type="entry name" value="gp5 N-terminal domain-like"/>
    <property type="match status" value="1"/>
</dbReference>
<proteinExistence type="predicted"/>
<accession>A0A6P1Y5W8</accession>
<dbReference type="RefSeq" id="WP_162664587.1">
    <property type="nucleotide sequence ID" value="NZ_CP048020.1"/>
</dbReference>
<sequence length="207" mass="22153">MKSGQEFLASLLNALLPNRAAPVLAKVIKAYEGAGANKYACDVQVLTAGTLEETDQIIAEVPISPIWAGKKKRGVYAIPPAGQIVIVSFIGWNVAFPFIAGVWADEYEADDFKAGQFVITDGDGLKIIADSEEKKITIDTGKAQVIVNGDKIAIKNGSKSLFTILDTHIQNLIGMTTTGAPVKHVVDPASIQKFMQDKQDLALVLEA</sequence>
<evidence type="ECO:0000313" key="2">
    <source>
        <dbReference type="Proteomes" id="UP000464374"/>
    </source>
</evidence>
<evidence type="ECO:0000313" key="1">
    <source>
        <dbReference type="EMBL" id="QHX44312.1"/>
    </source>
</evidence>
<dbReference type="EMBL" id="CP048020">
    <property type="protein sequence ID" value="QHX44312.1"/>
    <property type="molecule type" value="Genomic_DNA"/>
</dbReference>
<reference evidence="1 2" key="1">
    <citation type="submission" date="2020-01" db="EMBL/GenBank/DDBJ databases">
        <title>Complete genome sequence of a human oral phylogroup 1 Treponema sp. strain ATCC 700766, originally isolated from periodontitis dental plaque.</title>
        <authorList>
            <person name="Chan Y."/>
            <person name="Huo Y.-B."/>
            <person name="Yu X.-L."/>
            <person name="Zeng H."/>
            <person name="Leung W.-K."/>
            <person name="Watt R.M."/>
        </authorList>
    </citation>
    <scope>NUCLEOTIDE SEQUENCE [LARGE SCALE GENOMIC DNA]</scope>
    <source>
        <strain evidence="1 2">OMZ 804</strain>
    </source>
</reference>
<dbReference type="AlphaFoldDB" id="A0A6P1Y5W8"/>
<protein>
    <recommendedName>
        <fullName evidence="3">Phage protein Gp138 N-terminal domain-containing protein</fullName>
    </recommendedName>
</protein>
<dbReference type="Proteomes" id="UP000464374">
    <property type="component" value="Chromosome"/>
</dbReference>
<organism evidence="1 2">
    <name type="scientific">Treponema vincentii</name>
    <dbReference type="NCBI Taxonomy" id="69710"/>
    <lineage>
        <taxon>Bacteria</taxon>
        <taxon>Pseudomonadati</taxon>
        <taxon>Spirochaetota</taxon>
        <taxon>Spirochaetia</taxon>
        <taxon>Spirochaetales</taxon>
        <taxon>Treponemataceae</taxon>
        <taxon>Treponema</taxon>
    </lineage>
</organism>
<name>A0A6P1Y5W8_9SPIR</name>
<dbReference type="KEGG" id="trz:GWP43_13535"/>
<evidence type="ECO:0008006" key="3">
    <source>
        <dbReference type="Google" id="ProtNLM"/>
    </source>
</evidence>
<gene>
    <name evidence="1" type="ORF">GWP43_13535</name>
</gene>